<dbReference type="AlphaFoldDB" id="A0A918KF38"/>
<evidence type="ECO:0000313" key="2">
    <source>
        <dbReference type="EMBL" id="GGX60490.1"/>
    </source>
</evidence>
<dbReference type="Pfam" id="PF00583">
    <property type="entry name" value="Acetyltransf_1"/>
    <property type="match status" value="1"/>
</dbReference>
<dbReference type="Proteomes" id="UP000619244">
    <property type="component" value="Unassembled WGS sequence"/>
</dbReference>
<reference evidence="2" key="1">
    <citation type="journal article" date="2014" name="Int. J. Syst. Evol. Microbiol.">
        <title>Complete genome sequence of Corynebacterium casei LMG S-19264T (=DSM 44701T), isolated from a smear-ripened cheese.</title>
        <authorList>
            <consortium name="US DOE Joint Genome Institute (JGI-PGF)"/>
            <person name="Walter F."/>
            <person name="Albersmeier A."/>
            <person name="Kalinowski J."/>
            <person name="Ruckert C."/>
        </authorList>
    </citation>
    <scope>NUCLEOTIDE SEQUENCE</scope>
    <source>
        <strain evidence="2">JCM 4790</strain>
    </source>
</reference>
<dbReference type="Gene3D" id="3.40.630.30">
    <property type="match status" value="1"/>
</dbReference>
<gene>
    <name evidence="2" type="ORF">GCM10010358_13810</name>
</gene>
<evidence type="ECO:0000313" key="3">
    <source>
        <dbReference type="Proteomes" id="UP000619244"/>
    </source>
</evidence>
<dbReference type="RefSeq" id="WP_229919169.1">
    <property type="nucleotide sequence ID" value="NZ_BMVU01000003.1"/>
</dbReference>
<dbReference type="InterPro" id="IPR016181">
    <property type="entry name" value="Acyl_CoA_acyltransferase"/>
</dbReference>
<dbReference type="SUPFAM" id="SSF55729">
    <property type="entry name" value="Acyl-CoA N-acyltransferases (Nat)"/>
    <property type="match status" value="1"/>
</dbReference>
<organism evidence="2 3">
    <name type="scientific">Streptomyces minutiscleroticus</name>
    <dbReference type="NCBI Taxonomy" id="68238"/>
    <lineage>
        <taxon>Bacteria</taxon>
        <taxon>Bacillati</taxon>
        <taxon>Actinomycetota</taxon>
        <taxon>Actinomycetes</taxon>
        <taxon>Kitasatosporales</taxon>
        <taxon>Streptomycetaceae</taxon>
        <taxon>Streptomyces</taxon>
    </lineage>
</organism>
<evidence type="ECO:0000259" key="1">
    <source>
        <dbReference type="PROSITE" id="PS51186"/>
    </source>
</evidence>
<feature type="domain" description="N-acetyltransferase" evidence="1">
    <location>
        <begin position="138"/>
        <end position="282"/>
    </location>
</feature>
<dbReference type="PROSITE" id="PS51186">
    <property type="entry name" value="GNAT"/>
    <property type="match status" value="1"/>
</dbReference>
<dbReference type="EMBL" id="BMVU01000003">
    <property type="protein sequence ID" value="GGX60490.1"/>
    <property type="molecule type" value="Genomic_DNA"/>
</dbReference>
<dbReference type="GO" id="GO:0016747">
    <property type="term" value="F:acyltransferase activity, transferring groups other than amino-acyl groups"/>
    <property type="evidence" value="ECO:0007669"/>
    <property type="project" value="InterPro"/>
</dbReference>
<sequence length="282" mass="29208">MRNHADFLFCGIELGERIERAEAEFIAAGSAAALERVGDDGGFVIGLAGGFACHTEAGSPLNKVAGLGFAGVPAAGELDEVERRCAAVGAPVQVELAHLGAPEVAETLTARGYRLVGFENVLGRSLGDARAATVPPGIEVLRGDDTDFDRWADTVVGGFAVPDAQGVAPHEDFPRDVLERAVRDLAAAAGTRRYTALVDGEVAGGSSMRVTQGIAQLTGAATLPAHRRRGVQSALLAARLAEAAAQGCDLAVVTTQPASKSQQNAQRQGFSLLYTRAILVKP</sequence>
<accession>A0A918KF38</accession>
<dbReference type="InterPro" id="IPR000182">
    <property type="entry name" value="GNAT_dom"/>
</dbReference>
<reference evidence="2" key="2">
    <citation type="submission" date="2020-09" db="EMBL/GenBank/DDBJ databases">
        <authorList>
            <person name="Sun Q."/>
            <person name="Ohkuma M."/>
        </authorList>
    </citation>
    <scope>NUCLEOTIDE SEQUENCE</scope>
    <source>
        <strain evidence="2">JCM 4790</strain>
    </source>
</reference>
<proteinExistence type="predicted"/>
<name>A0A918KF38_9ACTN</name>
<protein>
    <submittedName>
        <fullName evidence="2">GNAT family acetyltransferase</fullName>
    </submittedName>
</protein>
<keyword evidence="3" id="KW-1185">Reference proteome</keyword>
<comment type="caution">
    <text evidence="2">The sequence shown here is derived from an EMBL/GenBank/DDBJ whole genome shotgun (WGS) entry which is preliminary data.</text>
</comment>